<gene>
    <name evidence="2" type="ORF">SAMN05192579_10630</name>
</gene>
<feature type="transmembrane region" description="Helical" evidence="1">
    <location>
        <begin position="29"/>
        <end position="49"/>
    </location>
</feature>
<accession>A0A1I4C1D9</accession>
<reference evidence="3" key="1">
    <citation type="submission" date="2016-10" db="EMBL/GenBank/DDBJ databases">
        <authorList>
            <person name="Varghese N."/>
            <person name="Submissions S."/>
        </authorList>
    </citation>
    <scope>NUCLEOTIDE SEQUENCE [LARGE SCALE GENOMIC DNA]</scope>
    <source>
        <strain evidence="3">MO64</strain>
    </source>
</reference>
<feature type="transmembrane region" description="Helical" evidence="1">
    <location>
        <begin position="105"/>
        <end position="135"/>
    </location>
</feature>
<evidence type="ECO:0000256" key="1">
    <source>
        <dbReference type="SAM" id="Phobius"/>
    </source>
</evidence>
<organism evidence="2 3">
    <name type="scientific">Rhodanobacter glycinis</name>
    <dbReference type="NCBI Taxonomy" id="582702"/>
    <lineage>
        <taxon>Bacteria</taxon>
        <taxon>Pseudomonadati</taxon>
        <taxon>Pseudomonadota</taxon>
        <taxon>Gammaproteobacteria</taxon>
        <taxon>Lysobacterales</taxon>
        <taxon>Rhodanobacteraceae</taxon>
        <taxon>Rhodanobacter</taxon>
    </lineage>
</organism>
<name>A0A1I4C1D9_9GAMM</name>
<protein>
    <submittedName>
        <fullName evidence="2">Uncharacterized protein</fullName>
    </submittedName>
</protein>
<keyword evidence="1" id="KW-0812">Transmembrane</keyword>
<sequence>MGMSNPLRFLRQAAKSGETAHANPPSWTVMPFAAMAALAVVGGGVLAAVMAHVPSRTVMWAVAYLVLVVGVIQAVLGVGQALLLQRAPAVRVVTLEWLAFNAGNAGVIIGTVVSAWWVVLLGTLLFALALAIFLHATRAVRCGWPAYAYRLLIVFMGGSAVVGLLLSALRTMH</sequence>
<feature type="transmembrane region" description="Helical" evidence="1">
    <location>
        <begin position="147"/>
        <end position="169"/>
    </location>
</feature>
<keyword evidence="1" id="KW-0472">Membrane</keyword>
<evidence type="ECO:0000313" key="3">
    <source>
        <dbReference type="Proteomes" id="UP000198725"/>
    </source>
</evidence>
<proteinExistence type="predicted"/>
<dbReference type="EMBL" id="FOSR01000006">
    <property type="protein sequence ID" value="SFK73971.1"/>
    <property type="molecule type" value="Genomic_DNA"/>
</dbReference>
<keyword evidence="3" id="KW-1185">Reference proteome</keyword>
<feature type="transmembrane region" description="Helical" evidence="1">
    <location>
        <begin position="61"/>
        <end position="85"/>
    </location>
</feature>
<dbReference type="AlphaFoldDB" id="A0A1I4C1D9"/>
<dbReference type="Proteomes" id="UP000198725">
    <property type="component" value="Unassembled WGS sequence"/>
</dbReference>
<keyword evidence="1" id="KW-1133">Transmembrane helix</keyword>
<evidence type="ECO:0000313" key="2">
    <source>
        <dbReference type="EMBL" id="SFK73971.1"/>
    </source>
</evidence>